<reference evidence="2" key="1">
    <citation type="submission" date="2022-11" db="UniProtKB">
        <authorList>
            <consortium name="WormBaseParasite"/>
        </authorList>
    </citation>
    <scope>IDENTIFICATION</scope>
</reference>
<name>A0A914NW28_MELIC</name>
<dbReference type="AlphaFoldDB" id="A0A914NW28"/>
<dbReference type="Proteomes" id="UP000887563">
    <property type="component" value="Unplaced"/>
</dbReference>
<dbReference type="WBParaSite" id="Minc3s11500g44937">
    <property type="protein sequence ID" value="Minc3s11500g44937"/>
    <property type="gene ID" value="Minc3s11500g44937"/>
</dbReference>
<protein>
    <submittedName>
        <fullName evidence="2">Uncharacterized protein</fullName>
    </submittedName>
</protein>
<accession>A0A914NW28</accession>
<evidence type="ECO:0000313" key="2">
    <source>
        <dbReference type="WBParaSite" id="Minc3s11500g44937"/>
    </source>
</evidence>
<proteinExistence type="predicted"/>
<keyword evidence="1" id="KW-1185">Reference proteome</keyword>
<sequence length="73" mass="8828">MAKVEFNPGLRMIAKILANSLWESWHSVLEELKFDMHVLQQNSIKYWRTRLSTRWTLPTLVRKWTDVWSGKRL</sequence>
<evidence type="ECO:0000313" key="1">
    <source>
        <dbReference type="Proteomes" id="UP000887563"/>
    </source>
</evidence>
<organism evidence="1 2">
    <name type="scientific">Meloidogyne incognita</name>
    <name type="common">Southern root-knot nematode worm</name>
    <name type="synonym">Oxyuris incognita</name>
    <dbReference type="NCBI Taxonomy" id="6306"/>
    <lineage>
        <taxon>Eukaryota</taxon>
        <taxon>Metazoa</taxon>
        <taxon>Ecdysozoa</taxon>
        <taxon>Nematoda</taxon>
        <taxon>Chromadorea</taxon>
        <taxon>Rhabditida</taxon>
        <taxon>Tylenchina</taxon>
        <taxon>Tylenchomorpha</taxon>
        <taxon>Tylenchoidea</taxon>
        <taxon>Meloidogynidae</taxon>
        <taxon>Meloidogyninae</taxon>
        <taxon>Meloidogyne</taxon>
        <taxon>Meloidogyne incognita group</taxon>
    </lineage>
</organism>